<evidence type="ECO:0000256" key="5">
    <source>
        <dbReference type="ARBA" id="ARBA00022815"/>
    </source>
</evidence>
<dbReference type="InterPro" id="IPR051041">
    <property type="entry name" value="FMRFamide-related_np"/>
</dbReference>
<organism evidence="8 9">
    <name type="scientific">Stomoxys calcitrans</name>
    <name type="common">Stable fly</name>
    <name type="synonym">Conops calcitrans</name>
    <dbReference type="NCBI Taxonomy" id="35570"/>
    <lineage>
        <taxon>Eukaryota</taxon>
        <taxon>Metazoa</taxon>
        <taxon>Ecdysozoa</taxon>
        <taxon>Arthropoda</taxon>
        <taxon>Hexapoda</taxon>
        <taxon>Insecta</taxon>
        <taxon>Pterygota</taxon>
        <taxon>Neoptera</taxon>
        <taxon>Endopterygota</taxon>
        <taxon>Diptera</taxon>
        <taxon>Brachycera</taxon>
        <taxon>Muscomorpha</taxon>
        <taxon>Muscoidea</taxon>
        <taxon>Muscidae</taxon>
        <taxon>Stomoxys</taxon>
    </lineage>
</organism>
<protein>
    <recommendedName>
        <fullName evidence="10">FMRFamide-related peptides</fullName>
    </recommendedName>
</protein>
<dbReference type="VEuPathDB" id="VectorBase:SCAU010624"/>
<dbReference type="AlphaFoldDB" id="A0A1I8PS65"/>
<feature type="region of interest" description="Disordered" evidence="7">
    <location>
        <begin position="395"/>
        <end position="432"/>
    </location>
</feature>
<keyword evidence="9" id="KW-1185">Reference proteome</keyword>
<evidence type="ECO:0008006" key="10">
    <source>
        <dbReference type="Google" id="ProtNLM"/>
    </source>
</evidence>
<keyword evidence="6" id="KW-0527">Neuropeptide</keyword>
<accession>A0A1I8PS65</accession>
<dbReference type="InterPro" id="IPR002544">
    <property type="entry name" value="FMRFamid-related_peptide-like"/>
</dbReference>
<proteinExistence type="inferred from homology"/>
<reference evidence="8" key="1">
    <citation type="submission" date="2020-05" db="UniProtKB">
        <authorList>
            <consortium name="EnsemblMetazoa"/>
        </authorList>
    </citation>
    <scope>IDENTIFICATION</scope>
    <source>
        <strain evidence="8">USDA</strain>
    </source>
</reference>
<feature type="compositionally biased region" description="Basic and acidic residues" evidence="7">
    <location>
        <begin position="444"/>
        <end position="474"/>
    </location>
</feature>
<keyword evidence="4" id="KW-0677">Repeat</keyword>
<evidence type="ECO:0000313" key="8">
    <source>
        <dbReference type="EnsemblMetazoa" id="SCAU010624-PB"/>
    </source>
</evidence>
<dbReference type="STRING" id="35570.A0A1I8PS65"/>
<name>A0A1I8PS65_STOCA</name>
<dbReference type="PANTHER" id="PTHR20986">
    <property type="entry name" value="FMRFAMIDE-RELATED PEPTIDES"/>
    <property type="match status" value="1"/>
</dbReference>
<dbReference type="GO" id="GO:0007218">
    <property type="term" value="P:neuropeptide signaling pathway"/>
    <property type="evidence" value="ECO:0007669"/>
    <property type="project" value="UniProtKB-KW"/>
</dbReference>
<comment type="subcellular location">
    <subcellularLocation>
        <location evidence="1">Secreted</location>
    </subcellularLocation>
</comment>
<feature type="region of interest" description="Disordered" evidence="7">
    <location>
        <begin position="444"/>
        <end position="505"/>
    </location>
</feature>
<evidence type="ECO:0000256" key="2">
    <source>
        <dbReference type="ARBA" id="ARBA00006356"/>
    </source>
</evidence>
<evidence type="ECO:0000256" key="4">
    <source>
        <dbReference type="ARBA" id="ARBA00022737"/>
    </source>
</evidence>
<comment type="similarity">
    <text evidence="2">Belongs to the FARP (FMRFamide related peptide) family.</text>
</comment>
<gene>
    <name evidence="8" type="primary">106080782</name>
</gene>
<dbReference type="GO" id="GO:0005576">
    <property type="term" value="C:extracellular region"/>
    <property type="evidence" value="ECO:0007669"/>
    <property type="project" value="UniProtKB-SubCell"/>
</dbReference>
<keyword evidence="3" id="KW-0964">Secreted</keyword>
<dbReference type="OrthoDB" id="5813613at2759"/>
<keyword evidence="5" id="KW-0027">Amidation</keyword>
<evidence type="ECO:0000256" key="3">
    <source>
        <dbReference type="ARBA" id="ARBA00022525"/>
    </source>
</evidence>
<dbReference type="EnsemblMetazoa" id="SCAU010624-RB">
    <property type="protein sequence ID" value="SCAU010624-PB"/>
    <property type="gene ID" value="SCAU010624"/>
</dbReference>
<evidence type="ECO:0000256" key="7">
    <source>
        <dbReference type="SAM" id="MobiDB-lite"/>
    </source>
</evidence>
<dbReference type="Proteomes" id="UP000095300">
    <property type="component" value="Unassembled WGS sequence"/>
</dbReference>
<feature type="compositionally biased region" description="Polar residues" evidence="7">
    <location>
        <begin position="417"/>
        <end position="430"/>
    </location>
</feature>
<sequence length="505" mass="57217">MIYYVAGLPLLTQIGAEFNAMTSILILLLAIQFCHITTLANPVETIPPYDDNPLHTDFSANALSEFSNAEENNSNDGDDIAALINGAQDNDDNTPMIQSTEDETELQFPRPIQWVGVNNLRNAVILRFTNPNTNKYNKPDPEEIKRLRSLQENAMRWGKRSYENYPISRNGYGDKNSLARMDFHSHQVVRDSRGDNFMRFGRSVGGSNGGDDNFMRFGRSTDGGNGNDFMRFGRAGHQDFMRFGRGGGQDNFMRFGRAAPGQDFMRFGRAAAGQDFMRFGRAAAGQDFMRFGRAAPGQDFMRFGRATAGQDFMRFGRAPSAQDFMRFGRSPSPQDFMRFGRASAGQDFMRFGRTPSAQDFMRFGRGSSAQDFMRFGRSSAQDNQKNNFVRYSRPDNFMRFGRTPAQHSDFMRFGKSGQKTENKTSSQQMGKSELKQAVKLIHEANKNADNENPVDKAIKVLFDKHEQQHDQHLDNDDEPSADSTQHEEPSDEQNAELDYFFKMSN</sequence>
<dbReference type="PANTHER" id="PTHR20986:SF22">
    <property type="entry name" value="FMRFAMIDE-RELATED PEPTIDES"/>
    <property type="match status" value="1"/>
</dbReference>
<dbReference type="Pfam" id="PF01581">
    <property type="entry name" value="FARP"/>
    <property type="match status" value="10"/>
</dbReference>
<evidence type="ECO:0000313" key="9">
    <source>
        <dbReference type="Proteomes" id="UP000095300"/>
    </source>
</evidence>
<evidence type="ECO:0000256" key="6">
    <source>
        <dbReference type="ARBA" id="ARBA00023320"/>
    </source>
</evidence>
<evidence type="ECO:0000256" key="1">
    <source>
        <dbReference type="ARBA" id="ARBA00004613"/>
    </source>
</evidence>
<feature type="region of interest" description="Disordered" evidence="7">
    <location>
        <begin position="68"/>
        <end position="92"/>
    </location>
</feature>